<reference evidence="2 3" key="1">
    <citation type="submission" date="2019-01" db="EMBL/GenBank/DDBJ databases">
        <title>Egibacter rhizosphaerae EGI 80759T.</title>
        <authorList>
            <person name="Chen D.-D."/>
            <person name="Tian Y."/>
            <person name="Jiao J.-Y."/>
            <person name="Zhang X.-T."/>
            <person name="Zhang Y.-G."/>
            <person name="Zhang Y."/>
            <person name="Xiao M."/>
            <person name="Shu W.-S."/>
            <person name="Li W.-J."/>
        </authorList>
    </citation>
    <scope>NUCLEOTIDE SEQUENCE [LARGE SCALE GENOMIC DNA]</scope>
    <source>
        <strain evidence="2 3">EGI 80759</strain>
    </source>
</reference>
<dbReference type="AlphaFoldDB" id="A0A411YCK6"/>
<proteinExistence type="predicted"/>
<feature type="compositionally biased region" description="Acidic residues" evidence="1">
    <location>
        <begin position="26"/>
        <end position="40"/>
    </location>
</feature>
<protein>
    <submittedName>
        <fullName evidence="2">Uncharacterized protein</fullName>
    </submittedName>
</protein>
<organism evidence="2 3">
    <name type="scientific">Egibacter rhizosphaerae</name>
    <dbReference type="NCBI Taxonomy" id="1670831"/>
    <lineage>
        <taxon>Bacteria</taxon>
        <taxon>Bacillati</taxon>
        <taxon>Actinomycetota</taxon>
        <taxon>Nitriliruptoria</taxon>
        <taxon>Egibacterales</taxon>
        <taxon>Egibacteraceae</taxon>
        <taxon>Egibacter</taxon>
    </lineage>
</organism>
<evidence type="ECO:0000313" key="3">
    <source>
        <dbReference type="Proteomes" id="UP000291469"/>
    </source>
</evidence>
<evidence type="ECO:0000313" key="2">
    <source>
        <dbReference type="EMBL" id="QBI18877.1"/>
    </source>
</evidence>
<gene>
    <name evidence="2" type="ORF">ER308_04505</name>
</gene>
<dbReference type="RefSeq" id="WP_131153874.1">
    <property type="nucleotide sequence ID" value="NZ_CP036402.1"/>
</dbReference>
<feature type="compositionally biased region" description="Acidic residues" evidence="1">
    <location>
        <begin position="1"/>
        <end position="11"/>
    </location>
</feature>
<dbReference type="Proteomes" id="UP000291469">
    <property type="component" value="Chromosome"/>
</dbReference>
<name>A0A411YCK6_9ACTN</name>
<dbReference type="EMBL" id="CP036402">
    <property type="protein sequence ID" value="QBI18877.1"/>
    <property type="molecule type" value="Genomic_DNA"/>
</dbReference>
<feature type="compositionally biased region" description="Low complexity" evidence="1">
    <location>
        <begin position="77"/>
        <end position="86"/>
    </location>
</feature>
<accession>A0A411YCK6</accession>
<evidence type="ECO:0000256" key="1">
    <source>
        <dbReference type="SAM" id="MobiDB-lite"/>
    </source>
</evidence>
<keyword evidence="3" id="KW-1185">Reference proteome</keyword>
<feature type="region of interest" description="Disordered" evidence="1">
    <location>
        <begin position="1"/>
        <end position="86"/>
    </location>
</feature>
<sequence length="185" mass="19620">MVDEYDDEQEHEEGHTFSPGSGEPGEPGEFDAAESAEGEPYESSRDSSGGWSDEVDAPFADESSAIGGREDAGGEPAGEAESGESLAERGAANLTVAGTLWLHYPSRDVRVPAEFSGFDALRVMRMFARARTEGLDDRVDPLVSNARSVWLALDIASEGAPLAITWVPVSAEPARRIAIDPLPTG</sequence>
<dbReference type="KEGG" id="erz:ER308_04505"/>